<accession>A0A7S4Q0A7</accession>
<protein>
    <submittedName>
        <fullName evidence="1">Uncharacterized protein</fullName>
    </submittedName>
</protein>
<dbReference type="InterPro" id="IPR029063">
    <property type="entry name" value="SAM-dependent_MTases_sf"/>
</dbReference>
<reference evidence="1" key="1">
    <citation type="submission" date="2021-01" db="EMBL/GenBank/DDBJ databases">
        <authorList>
            <person name="Corre E."/>
            <person name="Pelletier E."/>
            <person name="Niang G."/>
            <person name="Scheremetjew M."/>
            <person name="Finn R."/>
            <person name="Kale V."/>
            <person name="Holt S."/>
            <person name="Cochrane G."/>
            <person name="Meng A."/>
            <person name="Brown T."/>
            <person name="Cohen L."/>
        </authorList>
    </citation>
    <scope>NUCLEOTIDE SEQUENCE</scope>
    <source>
        <strain evidence="1">CCMP3105</strain>
    </source>
</reference>
<dbReference type="SUPFAM" id="SSF53335">
    <property type="entry name" value="S-adenosyl-L-methionine-dependent methyltransferases"/>
    <property type="match status" value="1"/>
</dbReference>
<evidence type="ECO:0000313" key="1">
    <source>
        <dbReference type="EMBL" id="CAE4567583.1"/>
    </source>
</evidence>
<organism evidence="1">
    <name type="scientific">Alexandrium monilatum</name>
    <dbReference type="NCBI Taxonomy" id="311494"/>
    <lineage>
        <taxon>Eukaryota</taxon>
        <taxon>Sar</taxon>
        <taxon>Alveolata</taxon>
        <taxon>Dinophyceae</taxon>
        <taxon>Gonyaulacales</taxon>
        <taxon>Pyrocystaceae</taxon>
        <taxon>Alexandrium</taxon>
    </lineage>
</organism>
<name>A0A7S4Q0A7_9DINO</name>
<dbReference type="Gene3D" id="2.70.160.11">
    <property type="entry name" value="Hnrnp arginine n-methyltransferase1"/>
    <property type="match status" value="1"/>
</dbReference>
<proteinExistence type="predicted"/>
<sequence length="304" mass="33435">MDYTGLGENLASLFAHTKPRWLVPGGRVIPARLRLYAFLVEWPFPRVHKDVDLSPLEPFVCNARYARFCSMGGTDSVPAALSKSKDWYLMSDIVEFLDLDLQSLSHIAPEGPRPVIFHATQSGIVNAVAWFFVCDLDDEVSICTAPVSHPAFESFGPVHTHWYQAMQSVGPFAVIPGQEVHLGFKHDGVCIDWLAPRDESLAHGRLARRLFERAGVPAATVEALEGWFHGLLAKALGELPPVRERVRAALRPADTEEGAEQRRWLLRLISQLGELGHSTTCTERLLGLCCAPPPPSTSAAVDAA</sequence>
<gene>
    <name evidence="1" type="ORF">AMON00008_LOCUS7202</name>
</gene>
<dbReference type="AlphaFoldDB" id="A0A7S4Q0A7"/>
<dbReference type="EMBL" id="HBNR01011190">
    <property type="protein sequence ID" value="CAE4567583.1"/>
    <property type="molecule type" value="Transcribed_RNA"/>
</dbReference>